<dbReference type="EMBL" id="KV922028">
    <property type="protein sequence ID" value="ORE02875.1"/>
    <property type="molecule type" value="Genomic_DNA"/>
</dbReference>
<reference evidence="2" key="1">
    <citation type="journal article" date="2016" name="Proc. Natl. Acad. Sci. U.S.A.">
        <title>Lipid metabolic changes in an early divergent fungus govern the establishment of a mutualistic symbiosis with endobacteria.</title>
        <authorList>
            <person name="Lastovetsky O.A."/>
            <person name="Gaspar M.L."/>
            <person name="Mondo S.J."/>
            <person name="LaButti K.M."/>
            <person name="Sandor L."/>
            <person name="Grigoriev I.V."/>
            <person name="Henry S.A."/>
            <person name="Pawlowska T.E."/>
        </authorList>
    </citation>
    <scope>NUCLEOTIDE SEQUENCE [LARGE SCALE GENOMIC DNA]</scope>
    <source>
        <strain evidence="2">ATCC 52814</strain>
    </source>
</reference>
<organism evidence="2">
    <name type="scientific">Rhizopus microsporus var. microsporus</name>
    <dbReference type="NCBI Taxonomy" id="86635"/>
    <lineage>
        <taxon>Eukaryota</taxon>
        <taxon>Fungi</taxon>
        <taxon>Fungi incertae sedis</taxon>
        <taxon>Mucoromycota</taxon>
        <taxon>Mucoromycotina</taxon>
        <taxon>Mucoromycetes</taxon>
        <taxon>Mucorales</taxon>
        <taxon>Mucorineae</taxon>
        <taxon>Rhizopodaceae</taxon>
        <taxon>Rhizopus</taxon>
    </lineage>
</organism>
<dbReference type="VEuPathDB" id="FungiDB:BCV72DRAFT_252212"/>
<sequence length="77" mass="8233">MVSFSQMKLIYVLCLFTLLLIATQQVNAACGAEGSCHGFGGGELCNDRCKRCSGPTGKYKRGACCGTLKQACCCYYS</sequence>
<proteinExistence type="predicted"/>
<evidence type="ECO:0000313" key="2">
    <source>
        <dbReference type="EMBL" id="ORE02875.1"/>
    </source>
</evidence>
<name>A0A1X0QSX8_RHIZD</name>
<evidence type="ECO:0000256" key="1">
    <source>
        <dbReference type="SAM" id="SignalP"/>
    </source>
</evidence>
<protein>
    <submittedName>
        <fullName evidence="2">Anti-biotic-peptide 2</fullName>
    </submittedName>
</protein>
<dbReference type="AlphaFoldDB" id="A0A1X0QSX8"/>
<feature type="chain" id="PRO_5012529738" evidence="1">
    <location>
        <begin position="29"/>
        <end position="77"/>
    </location>
</feature>
<accession>A0A1X0QSX8</accession>
<keyword evidence="1" id="KW-0732">Signal</keyword>
<dbReference type="Proteomes" id="UP000242414">
    <property type="component" value="Unassembled WGS sequence"/>
</dbReference>
<gene>
    <name evidence="2" type="ORF">BCV72DRAFT_252212</name>
</gene>
<feature type="signal peptide" evidence="1">
    <location>
        <begin position="1"/>
        <end position="28"/>
    </location>
</feature>